<reference evidence="2" key="1">
    <citation type="journal article" date="2021" name="Nat. Commun.">
        <title>Genetic determinants of endophytism in the Arabidopsis root mycobiome.</title>
        <authorList>
            <person name="Mesny F."/>
            <person name="Miyauchi S."/>
            <person name="Thiergart T."/>
            <person name="Pickel B."/>
            <person name="Atanasova L."/>
            <person name="Karlsson M."/>
            <person name="Huettel B."/>
            <person name="Barry K.W."/>
            <person name="Haridas S."/>
            <person name="Chen C."/>
            <person name="Bauer D."/>
            <person name="Andreopoulos W."/>
            <person name="Pangilinan J."/>
            <person name="LaButti K."/>
            <person name="Riley R."/>
            <person name="Lipzen A."/>
            <person name="Clum A."/>
            <person name="Drula E."/>
            <person name="Henrissat B."/>
            <person name="Kohler A."/>
            <person name="Grigoriev I.V."/>
            <person name="Martin F.M."/>
            <person name="Hacquard S."/>
        </authorList>
    </citation>
    <scope>NUCLEOTIDE SEQUENCE</scope>
    <source>
        <strain evidence="2">MPI-CAGE-AT-0021</strain>
    </source>
</reference>
<protein>
    <submittedName>
        <fullName evidence="2">Uncharacterized protein</fullName>
    </submittedName>
</protein>
<accession>A0A9P9E0K3</accession>
<name>A0A9P9E0K3_9HYPO</name>
<feature type="region of interest" description="Disordered" evidence="1">
    <location>
        <begin position="85"/>
        <end position="177"/>
    </location>
</feature>
<proteinExistence type="predicted"/>
<sequence length="374" mass="40756">MVLVLSSKVSSRWERPHPPVPRTWSQGKRPRELVLKETWMVLGYGGSRFSNLRAPASSFQPPANLQGKAKQKKDLAWPMGRARPQCRGLAQHGGPLPKTTQPRRRAKHGPIISPLGSPDEDASRSPLMMQPVEDATPSPPSPPPSASRPAPWRRARQSQPSALGMPEAIRAPGNPEGLVSGKWARSWSQAQAPGPRVGVSYCHGIHSISLALHRLHWSLVQVGPGLQHVQVVAQGGGQRAINGSPRHGSPRHGPIIHARRHQRCEPKPEKMNLKRGPTASFELEPLERAFLELSCLDKPSVVPSPTANEPRLGPAHVSDAKWAMLTELVRGGYGVFCASSSRSALSCPPSLSKFFSSLLFPGIRKDQRGKCNRV</sequence>
<dbReference type="Proteomes" id="UP000717696">
    <property type="component" value="Unassembled WGS sequence"/>
</dbReference>
<evidence type="ECO:0000313" key="2">
    <source>
        <dbReference type="EMBL" id="KAH7129999.1"/>
    </source>
</evidence>
<comment type="caution">
    <text evidence="2">The sequence shown here is derived from an EMBL/GenBank/DDBJ whole genome shotgun (WGS) entry which is preliminary data.</text>
</comment>
<organism evidence="2 3">
    <name type="scientific">Dactylonectria estremocensis</name>
    <dbReference type="NCBI Taxonomy" id="1079267"/>
    <lineage>
        <taxon>Eukaryota</taxon>
        <taxon>Fungi</taxon>
        <taxon>Dikarya</taxon>
        <taxon>Ascomycota</taxon>
        <taxon>Pezizomycotina</taxon>
        <taxon>Sordariomycetes</taxon>
        <taxon>Hypocreomycetidae</taxon>
        <taxon>Hypocreales</taxon>
        <taxon>Nectriaceae</taxon>
        <taxon>Dactylonectria</taxon>
    </lineage>
</organism>
<dbReference type="EMBL" id="JAGMUU010000020">
    <property type="protein sequence ID" value="KAH7129999.1"/>
    <property type="molecule type" value="Genomic_DNA"/>
</dbReference>
<evidence type="ECO:0000313" key="3">
    <source>
        <dbReference type="Proteomes" id="UP000717696"/>
    </source>
</evidence>
<dbReference type="AlphaFoldDB" id="A0A9P9E0K3"/>
<feature type="compositionally biased region" description="Pro residues" evidence="1">
    <location>
        <begin position="137"/>
        <end position="146"/>
    </location>
</feature>
<gene>
    <name evidence="2" type="ORF">B0J13DRAFT_134414</name>
</gene>
<evidence type="ECO:0000256" key="1">
    <source>
        <dbReference type="SAM" id="MobiDB-lite"/>
    </source>
</evidence>
<keyword evidence="3" id="KW-1185">Reference proteome</keyword>